<evidence type="ECO:0000256" key="4">
    <source>
        <dbReference type="SAM" id="MobiDB-lite"/>
    </source>
</evidence>
<feature type="region of interest" description="Disordered" evidence="4">
    <location>
        <begin position="179"/>
        <end position="202"/>
    </location>
</feature>
<feature type="compositionally biased region" description="Basic and acidic residues" evidence="4">
    <location>
        <begin position="365"/>
        <end position="381"/>
    </location>
</feature>
<feature type="compositionally biased region" description="Basic and acidic residues" evidence="4">
    <location>
        <begin position="101"/>
        <end position="110"/>
    </location>
</feature>
<dbReference type="EMBL" id="BMMV01000019">
    <property type="protein sequence ID" value="GGK14211.1"/>
    <property type="molecule type" value="Genomic_DNA"/>
</dbReference>
<feature type="domain" description="Solute-binding protein family 3/N-terminal" evidence="5">
    <location>
        <begin position="435"/>
        <end position="685"/>
    </location>
</feature>
<organism evidence="6 7">
    <name type="scientific">Streptomyces camponoticapitis</name>
    <dbReference type="NCBI Taxonomy" id="1616125"/>
    <lineage>
        <taxon>Bacteria</taxon>
        <taxon>Bacillati</taxon>
        <taxon>Actinomycetota</taxon>
        <taxon>Actinomycetes</taxon>
        <taxon>Kitasatosporales</taxon>
        <taxon>Streptomycetaceae</taxon>
        <taxon>Streptomyces</taxon>
    </lineage>
</organism>
<feature type="region of interest" description="Disordered" evidence="4">
    <location>
        <begin position="250"/>
        <end position="275"/>
    </location>
</feature>
<evidence type="ECO:0000313" key="6">
    <source>
        <dbReference type="EMBL" id="GGK14211.1"/>
    </source>
</evidence>
<comment type="caution">
    <text evidence="6">The sequence shown here is derived from an EMBL/GenBank/DDBJ whole genome shotgun (WGS) entry which is preliminary data.</text>
</comment>
<dbReference type="InterPro" id="IPR001638">
    <property type="entry name" value="Solute-binding_3/MltF_N"/>
</dbReference>
<feature type="compositionally biased region" description="Polar residues" evidence="4">
    <location>
        <begin position="111"/>
        <end position="120"/>
    </location>
</feature>
<feature type="region of interest" description="Disordered" evidence="4">
    <location>
        <begin position="310"/>
        <end position="386"/>
    </location>
</feature>
<keyword evidence="7" id="KW-1185">Reference proteome</keyword>
<dbReference type="InterPro" id="IPR018313">
    <property type="entry name" value="SBP_3_CS"/>
</dbReference>
<evidence type="ECO:0000313" key="7">
    <source>
        <dbReference type="Proteomes" id="UP000660265"/>
    </source>
</evidence>
<accession>A0ABQ2EJ72</accession>
<protein>
    <recommendedName>
        <fullName evidence="5">Solute-binding protein family 3/N-terminal domain-containing protein</fullName>
    </recommendedName>
</protein>
<dbReference type="Pfam" id="PF00497">
    <property type="entry name" value="SBP_bac_3"/>
    <property type="match status" value="1"/>
</dbReference>
<dbReference type="PANTHER" id="PTHR30085">
    <property type="entry name" value="AMINO ACID ABC TRANSPORTER PERMEASE"/>
    <property type="match status" value="1"/>
</dbReference>
<feature type="region of interest" description="Disordered" evidence="4">
    <location>
        <begin position="98"/>
        <end position="125"/>
    </location>
</feature>
<dbReference type="SMART" id="SM00062">
    <property type="entry name" value="PBPb"/>
    <property type="match status" value="1"/>
</dbReference>
<feature type="compositionally biased region" description="Basic and acidic residues" evidence="4">
    <location>
        <begin position="189"/>
        <end position="202"/>
    </location>
</feature>
<evidence type="ECO:0000256" key="3">
    <source>
        <dbReference type="ARBA" id="ARBA00022729"/>
    </source>
</evidence>
<dbReference type="SUPFAM" id="SSF53850">
    <property type="entry name" value="Periplasmic binding protein-like II"/>
    <property type="match status" value="1"/>
</dbReference>
<evidence type="ECO:0000259" key="5">
    <source>
        <dbReference type="SMART" id="SM00062"/>
    </source>
</evidence>
<keyword evidence="3" id="KW-0732">Signal</keyword>
<feature type="compositionally biased region" description="Low complexity" evidence="4">
    <location>
        <begin position="255"/>
        <end position="268"/>
    </location>
</feature>
<dbReference type="PROSITE" id="PS01039">
    <property type="entry name" value="SBP_BACTERIAL_3"/>
    <property type="match status" value="1"/>
</dbReference>
<gene>
    <name evidence="6" type="ORF">GCM10011583_52720</name>
</gene>
<reference evidence="7" key="1">
    <citation type="journal article" date="2019" name="Int. J. Syst. Evol. Microbiol.">
        <title>The Global Catalogue of Microorganisms (GCM) 10K type strain sequencing project: providing services to taxonomists for standard genome sequencing and annotation.</title>
        <authorList>
            <consortium name="The Broad Institute Genomics Platform"/>
            <consortium name="The Broad Institute Genome Sequencing Center for Infectious Disease"/>
            <person name="Wu L."/>
            <person name="Ma J."/>
        </authorList>
    </citation>
    <scope>NUCLEOTIDE SEQUENCE [LARGE SCALE GENOMIC DNA]</scope>
    <source>
        <strain evidence="7">CGMCC 4.7275</strain>
    </source>
</reference>
<comment type="similarity">
    <text evidence="1">Belongs to the bacterial solute-binding protein 3 family.</text>
</comment>
<sequence length="707" mass="78450">MRDEERPTHPLRTSRHGPVEAETPEGAELAKWLRARVGGRTLRQLEGIFPHPRRTQWSEFLKGRKLIPLWLLNDVVTKLVAPQDQQLHRGLGRQLLAAAEEAGRTRREAESPTTASQGTTAHEHQVRLNDALEGQIKAQETVQSLTHLIYAFITAMADLNQRCRNLEIQRDEARLRLSRQEMETTTNQRRAEENKRRAADDARRVAEAEERLAETERRLIEFEERLARARWEKHNAEDLRIEAFRQAEQRRRAIEPSPGEGTPPGSFEEGSRSVPVPRPWEYDHFLETADAQLDYHEAGMVAIREQIGSAAPAPAPDFDPASPDRARTIPGQVVPGPSTDSPDRPDTGTNTVRAVSTDGADGADSPDKVRPRPERGPEPEPVRNGPKRRALLAGGICLAVLAGGGWLVWNQYHPTREYALTDSPAIKDAQTDGGVLRIGVKADQPGLSEEIGGEWVGFDIEFAKNIAKDLGFEGESVIDFIPVTTKTRDDQLNNGQIHLMVGSYSVTDDRKKEVDFAGPYFITDQGMMVYTGSSGDEAWVEQNGKQTRKKINEPDDFPDGTVVCTVGKSISKTILDKLPASKFKIKEESDYQTCVDNLNSSTDGTTGSTEPPVRAVVTDRPILAGFLAANPDLAMVPNPLEASTTGWGVGIAKGDAALRHFVCESIADQIDDGTWREIYREELEDHLQEENIKATPPREELRTECPG</sequence>
<dbReference type="Proteomes" id="UP000660265">
    <property type="component" value="Unassembled WGS sequence"/>
</dbReference>
<dbReference type="Gene3D" id="3.40.190.10">
    <property type="entry name" value="Periplasmic binding protein-like II"/>
    <property type="match status" value="2"/>
</dbReference>
<dbReference type="RefSeq" id="WP_189110050.1">
    <property type="nucleotide sequence ID" value="NZ_BMMV01000019.1"/>
</dbReference>
<keyword evidence="2" id="KW-0813">Transport</keyword>
<name>A0ABQ2EJ72_9ACTN</name>
<evidence type="ECO:0000256" key="2">
    <source>
        <dbReference type="ARBA" id="ARBA00022448"/>
    </source>
</evidence>
<dbReference type="InterPro" id="IPR051455">
    <property type="entry name" value="Bact_solute-bind_prot3"/>
</dbReference>
<feature type="compositionally biased region" description="Low complexity" evidence="4">
    <location>
        <begin position="310"/>
        <end position="321"/>
    </location>
</feature>
<proteinExistence type="inferred from homology"/>
<feature type="region of interest" description="Disordered" evidence="4">
    <location>
        <begin position="687"/>
        <end position="707"/>
    </location>
</feature>
<feature type="region of interest" description="Disordered" evidence="4">
    <location>
        <begin position="1"/>
        <end position="26"/>
    </location>
</feature>
<dbReference type="PANTHER" id="PTHR30085:SF6">
    <property type="entry name" value="ABC TRANSPORTER GLUTAMINE-BINDING PROTEIN GLNH"/>
    <property type="match status" value="1"/>
</dbReference>
<evidence type="ECO:0000256" key="1">
    <source>
        <dbReference type="ARBA" id="ARBA00010333"/>
    </source>
</evidence>